<evidence type="ECO:0000313" key="5">
    <source>
        <dbReference type="EMBL" id="PIV89668.1"/>
    </source>
</evidence>
<evidence type="ECO:0000313" key="11">
    <source>
        <dbReference type="Proteomes" id="UP000228888"/>
    </source>
</evidence>
<evidence type="ECO:0000313" key="4">
    <source>
        <dbReference type="EMBL" id="PIV46304.1"/>
    </source>
</evidence>
<feature type="transmembrane region" description="Helical" evidence="1">
    <location>
        <begin position="33"/>
        <end position="54"/>
    </location>
</feature>
<accession>A0A2G9LJ68</accession>
<dbReference type="EMBL" id="PFFF01000038">
    <property type="protein sequence ID" value="PIV89668.1"/>
    <property type="molecule type" value="Genomic_DNA"/>
</dbReference>
<dbReference type="Proteomes" id="UP000228888">
    <property type="component" value="Unassembled WGS sequence"/>
</dbReference>
<dbReference type="Proteomes" id="UP000228874">
    <property type="component" value="Unassembled WGS sequence"/>
</dbReference>
<accession>A0A2H9M6T6</accession>
<dbReference type="NCBIfam" id="TIGR00327">
    <property type="entry name" value="secE_euk_arch"/>
    <property type="match status" value="1"/>
</dbReference>
<keyword evidence="1" id="KW-1133">Transmembrane helix</keyword>
<accession>A0A2H9M220</accession>
<dbReference type="SUPFAM" id="SSF103456">
    <property type="entry name" value="Preprotein translocase SecE subunit"/>
    <property type="match status" value="1"/>
</dbReference>
<proteinExistence type="predicted"/>
<accession>A0A2H9N297</accession>
<dbReference type="EMBL" id="PFMG01000053">
    <property type="protein sequence ID" value="PIY99711.1"/>
    <property type="molecule type" value="Genomic_DNA"/>
</dbReference>
<keyword evidence="1" id="KW-0812">Transmembrane</keyword>
<dbReference type="Proteomes" id="UP000228989">
    <property type="component" value="Unassembled WGS sequence"/>
</dbReference>
<dbReference type="InterPro" id="IPR023391">
    <property type="entry name" value="Prot_translocase_SecE_dom_sf"/>
</dbReference>
<evidence type="ECO:0000313" key="3">
    <source>
        <dbReference type="EMBL" id="PIV13593.1"/>
    </source>
</evidence>
<reference evidence="2 12" key="2">
    <citation type="submission" date="2017-09" db="EMBL/GenBank/DDBJ databases">
        <title>Depth-based differentiation of microbial function through sediment-hosted aquifers and enrichment of novel symbionts in the deep terrestrial subsurface.</title>
        <authorList>
            <person name="Probst A.J."/>
            <person name="Ladd B."/>
            <person name="Jarett J.K."/>
            <person name="Geller-Mcgrath D.E."/>
            <person name="Sieber C.M."/>
            <person name="Emerson J.B."/>
            <person name="Anantharaman K."/>
            <person name="Thomas B.C."/>
            <person name="Malmstrom R."/>
            <person name="Stieglmeier M."/>
            <person name="Klingl A."/>
            <person name="Woyke T."/>
            <person name="Ryan C.M."/>
            <person name="Banfield J.F."/>
        </authorList>
    </citation>
    <scope>NUCLEOTIDE SEQUENCE [LARGE SCALE GENOMIC DNA]</scope>
    <source>
        <strain evidence="4">CG02_land_8_20_14_3_00_31_209</strain>
        <strain evidence="3">CG03_land_8_20_14_0_80_31_114</strain>
        <strain evidence="5">CG17_big_fil_post_rev_8_21_14_2_50_31_73</strain>
        <strain evidence="2">CG18_big_fil_WC_8_21_14_2_50_31_19</strain>
        <strain evidence="7">CG_4_10_14_0_8_um_filter_31_133</strain>
        <strain evidence="6">CG_4_8_14_3_um_filter</strain>
        <strain evidence="9">CG_4_9_14_0_8_um_filter_31_21</strain>
        <strain evidence="8">CG_4_9_14_3_um_filter_31_125</strain>
    </source>
</reference>
<evidence type="ECO:0000313" key="10">
    <source>
        <dbReference type="Proteomes" id="UP000228874"/>
    </source>
</evidence>
<dbReference type="EMBL" id="PFSX01000041">
    <property type="protein sequence ID" value="PJC01317.1"/>
    <property type="molecule type" value="Genomic_DNA"/>
</dbReference>
<gene>
    <name evidence="9" type="ORF">CO072_01600</name>
    <name evidence="8" type="ORF">CO124_00805</name>
    <name evidence="4" type="ORF">COS22_02210</name>
    <name evidence="3" type="ORF">COS45_02100</name>
    <name evidence="5" type="ORF">COW47_01660</name>
    <name evidence="2" type="ORF">COW69_01985</name>
    <name evidence="7" type="ORF">COY63_02160</name>
    <name evidence="6" type="ORF">COZ66_02450</name>
</gene>
<dbReference type="EMBL" id="PEUT01000051">
    <property type="protein sequence ID" value="PIV13593.1"/>
    <property type="molecule type" value="Genomic_DNA"/>
</dbReference>
<dbReference type="EMBL" id="PFIH01000062">
    <property type="protein sequence ID" value="PIX27910.1"/>
    <property type="molecule type" value="Genomic_DNA"/>
</dbReference>
<organism evidence="2 12">
    <name type="scientific">Huberarchaeum crystalense</name>
    <dbReference type="NCBI Taxonomy" id="2014257"/>
    <lineage>
        <taxon>Archaea</taxon>
        <taxon>Candidatus Huberarchaeota</taxon>
        <taxon>Candidatus Huberarchaeia</taxon>
        <taxon>Candidatus Huberarchaeales</taxon>
        <taxon>Candidatus Huberarchaeaceae</taxon>
        <taxon>Candidatus Huberarchaeum</taxon>
    </lineage>
</organism>
<evidence type="ECO:0000256" key="1">
    <source>
        <dbReference type="SAM" id="Phobius"/>
    </source>
</evidence>
<keyword evidence="1" id="KW-0472">Membrane</keyword>
<dbReference type="Proteomes" id="UP000230477">
    <property type="component" value="Unassembled WGS sequence"/>
</dbReference>
<comment type="caution">
    <text evidence="2">The sequence shown here is derived from an EMBL/GenBank/DDBJ whole genome shotgun (WGS) entry which is preliminary data.</text>
</comment>
<evidence type="ECO:0000313" key="7">
    <source>
        <dbReference type="EMBL" id="PIY99711.1"/>
    </source>
</evidence>
<evidence type="ECO:0000313" key="8">
    <source>
        <dbReference type="EMBL" id="PJB04156.1"/>
    </source>
</evidence>
<accession>A0A2H9QSJ6</accession>
<dbReference type="InterPro" id="IPR008158">
    <property type="entry name" value="Translocase_Sec61-g"/>
</dbReference>
<dbReference type="EMBL" id="PFUW01000016">
    <property type="protein sequence ID" value="PJB04156.1"/>
    <property type="molecule type" value="Genomic_DNA"/>
</dbReference>
<reference evidence="10 11" key="1">
    <citation type="submission" date="2017-09" db="EMBL/GenBank/DDBJ databases">
        <title>Depth-based differentiation of microbial function through sediment-hosted aquifers and enrichment of novel symbionts in the deep terrestrial subsurface.</title>
        <authorList>
            <person name="Probst A.J."/>
            <person name="Ladd B."/>
            <person name="Jarett J.K."/>
            <person name="Geller-Mcgrath D.E."/>
            <person name="Sieber C.M.K."/>
            <person name="Emerson J.B."/>
            <person name="Anantharaman K."/>
            <person name="Thomas B.C."/>
            <person name="Malmstrom R."/>
            <person name="Stieglmeier M."/>
            <person name="Klingl A."/>
            <person name="Woyke T."/>
            <person name="Ryan C.M."/>
            <person name="Banfield J.F."/>
        </authorList>
    </citation>
    <scope>NUCLEOTIDE SEQUENCE [LARGE SCALE GENOMIC DNA]</scope>
</reference>
<accession>A0A2H9P869</accession>
<dbReference type="EMBL" id="PETW01000040">
    <property type="protein sequence ID" value="PIV46304.1"/>
    <property type="molecule type" value="Genomic_DNA"/>
</dbReference>
<dbReference type="Proteomes" id="UP000229789">
    <property type="component" value="Unassembled WGS sequence"/>
</dbReference>
<evidence type="ECO:0000313" key="12">
    <source>
        <dbReference type="Proteomes" id="UP000229789"/>
    </source>
</evidence>
<dbReference type="GO" id="GO:0016020">
    <property type="term" value="C:membrane"/>
    <property type="evidence" value="ECO:0007669"/>
    <property type="project" value="InterPro"/>
</dbReference>
<name>A0A2G9LJ68_HUBC1</name>
<dbReference type="Proteomes" id="UP000231449">
    <property type="component" value="Unassembled WGS sequence"/>
</dbReference>
<evidence type="ECO:0000313" key="9">
    <source>
        <dbReference type="EMBL" id="PJC01317.1"/>
    </source>
</evidence>
<dbReference type="GO" id="GO:0008320">
    <property type="term" value="F:protein transmembrane transporter activity"/>
    <property type="evidence" value="ECO:0007669"/>
    <property type="project" value="InterPro"/>
</dbReference>
<dbReference type="AlphaFoldDB" id="A0A2G9LJ68"/>
<evidence type="ECO:0000313" key="6">
    <source>
        <dbReference type="EMBL" id="PIX27910.1"/>
    </source>
</evidence>
<accession>A0A2H9MME4</accession>
<dbReference type="Proteomes" id="UP000231232">
    <property type="component" value="Unassembled WGS sequence"/>
</dbReference>
<accession>A0A2H9RCV2</accession>
<evidence type="ECO:0000313" key="2">
    <source>
        <dbReference type="EMBL" id="PIN66502.1"/>
    </source>
</evidence>
<dbReference type="Proteomes" id="UP000230713">
    <property type="component" value="Unassembled WGS sequence"/>
</dbReference>
<sequence>MVNLQAIKNYLERCYRILIILKKPSDGELKQSLIVTLIGFLLVGVIALLIWVFAKVIFS</sequence>
<dbReference type="EMBL" id="PCUF01000026">
    <property type="protein sequence ID" value="PIN66502.1"/>
    <property type="molecule type" value="Genomic_DNA"/>
</dbReference>
<protein>
    <submittedName>
        <fullName evidence="2">Protein translocase SEC61 complex subunit gamma</fullName>
    </submittedName>
</protein>
<dbReference type="Gene3D" id="1.20.5.820">
    <property type="entry name" value="Preprotein translocase SecE subunit"/>
    <property type="match status" value="1"/>
</dbReference>